<reference evidence="1" key="2">
    <citation type="submission" date="2021-04" db="EMBL/GenBank/DDBJ databases">
        <authorList>
            <person name="Gilroy R."/>
        </authorList>
    </citation>
    <scope>NUCLEOTIDE SEQUENCE</scope>
    <source>
        <strain evidence="1">ChiGjej4B4-12881</strain>
    </source>
</reference>
<sequence length="280" mass="30646">MKLLRAVVVVLFLLGIEVYGAARIGDRLNRDQTIPEITSDREMLEVPSAYTEDMLLEGLSAYDGLDGDLTDQIVVRGLSHFQGEKGISQVSYVVFDSYNQSATFTRPVQFTDYESPRFTLTEPLVFQAGRGGRAMDRIGAEDSVDGDISSLVIQSGSDVDYGEAGEYTIHVEVTNRFGDLQTEALPVHVLEVIPTRAQLVLRTPLLYLNLGEIFDPMAYAPSMFGPAAAGDVAEITAESTVDPSLPGVYQVHYRAVESGEGDEEPGEILGETWMTVIVRE</sequence>
<gene>
    <name evidence="1" type="ORF">IAA28_05360</name>
</gene>
<dbReference type="AlphaFoldDB" id="A0A9D1W431"/>
<proteinExistence type="predicted"/>
<evidence type="ECO:0000313" key="2">
    <source>
        <dbReference type="Proteomes" id="UP000886780"/>
    </source>
</evidence>
<evidence type="ECO:0000313" key="1">
    <source>
        <dbReference type="EMBL" id="HIX52214.1"/>
    </source>
</evidence>
<comment type="caution">
    <text evidence="1">The sequence shown here is derived from an EMBL/GenBank/DDBJ whole genome shotgun (WGS) entry which is preliminary data.</text>
</comment>
<name>A0A9D1W431_9FIRM</name>
<organism evidence="1 2">
    <name type="scientific">Candidatus Lachnoclostridium stercoripullorum</name>
    <dbReference type="NCBI Taxonomy" id="2838635"/>
    <lineage>
        <taxon>Bacteria</taxon>
        <taxon>Bacillati</taxon>
        <taxon>Bacillota</taxon>
        <taxon>Clostridia</taxon>
        <taxon>Lachnospirales</taxon>
        <taxon>Lachnospiraceae</taxon>
    </lineage>
</organism>
<dbReference type="Gene3D" id="2.60.40.10">
    <property type="entry name" value="Immunoglobulins"/>
    <property type="match status" value="2"/>
</dbReference>
<protein>
    <recommendedName>
        <fullName evidence="3">DUF5011 domain-containing protein</fullName>
    </recommendedName>
</protein>
<dbReference type="Proteomes" id="UP000886780">
    <property type="component" value="Unassembled WGS sequence"/>
</dbReference>
<dbReference type="InterPro" id="IPR013783">
    <property type="entry name" value="Ig-like_fold"/>
</dbReference>
<accession>A0A9D1W431</accession>
<dbReference type="EMBL" id="DXEU01000096">
    <property type="protein sequence ID" value="HIX52214.1"/>
    <property type="molecule type" value="Genomic_DNA"/>
</dbReference>
<evidence type="ECO:0008006" key="3">
    <source>
        <dbReference type="Google" id="ProtNLM"/>
    </source>
</evidence>
<reference evidence="1" key="1">
    <citation type="journal article" date="2021" name="PeerJ">
        <title>Extensive microbial diversity within the chicken gut microbiome revealed by metagenomics and culture.</title>
        <authorList>
            <person name="Gilroy R."/>
            <person name="Ravi A."/>
            <person name="Getino M."/>
            <person name="Pursley I."/>
            <person name="Horton D.L."/>
            <person name="Alikhan N.F."/>
            <person name="Baker D."/>
            <person name="Gharbi K."/>
            <person name="Hall N."/>
            <person name="Watson M."/>
            <person name="Adriaenssens E.M."/>
            <person name="Foster-Nyarko E."/>
            <person name="Jarju S."/>
            <person name="Secka A."/>
            <person name="Antonio M."/>
            <person name="Oren A."/>
            <person name="Chaudhuri R.R."/>
            <person name="La Ragione R."/>
            <person name="Hildebrand F."/>
            <person name="Pallen M.J."/>
        </authorList>
    </citation>
    <scope>NUCLEOTIDE SEQUENCE</scope>
    <source>
        <strain evidence="1">ChiGjej4B4-12881</strain>
    </source>
</reference>